<dbReference type="GO" id="GO:0000160">
    <property type="term" value="P:phosphorelay signal transduction system"/>
    <property type="evidence" value="ECO:0007669"/>
    <property type="project" value="InterPro"/>
</dbReference>
<dbReference type="SMART" id="SM00448">
    <property type="entry name" value="REC"/>
    <property type="match status" value="1"/>
</dbReference>
<gene>
    <name evidence="4" type="ORF">ADIARSV_3956</name>
</gene>
<dbReference type="InterPro" id="IPR050595">
    <property type="entry name" value="Bact_response_regulator"/>
</dbReference>
<feature type="domain" description="Response regulatory" evidence="3">
    <location>
        <begin position="3"/>
        <end position="121"/>
    </location>
</feature>
<dbReference type="Pfam" id="PF00072">
    <property type="entry name" value="Response_reg"/>
    <property type="match status" value="1"/>
</dbReference>
<dbReference type="STRING" id="1150600.ADIARSV_3956"/>
<dbReference type="PANTHER" id="PTHR44591:SF3">
    <property type="entry name" value="RESPONSE REGULATORY DOMAIN-CONTAINING PROTEIN"/>
    <property type="match status" value="1"/>
</dbReference>
<name>R9GMA7_9SPHI</name>
<sequence length="131" mass="14522">MREIILVDDEPLINKIHSMLLKSANTALQLSIFNDPTLGLIYVKSAPENKLVLLDINMPVMNAWDFLDNLEESSISIDVVILSSSINPEDITRAGTYKNIKGFLNKPLNKANIMWLINESGLVTELPSLGA</sequence>
<dbReference type="OrthoDB" id="1121174at2"/>
<dbReference type="RefSeq" id="WP_016197176.1">
    <property type="nucleotide sequence ID" value="NZ_AQPN01000141.1"/>
</dbReference>
<accession>R9GMA7</accession>
<evidence type="ECO:0000313" key="5">
    <source>
        <dbReference type="Proteomes" id="UP000014174"/>
    </source>
</evidence>
<dbReference type="PROSITE" id="PS50110">
    <property type="entry name" value="RESPONSE_REGULATORY"/>
    <property type="match status" value="1"/>
</dbReference>
<dbReference type="EMBL" id="AQPN01000141">
    <property type="protein sequence ID" value="EOR92868.1"/>
    <property type="molecule type" value="Genomic_DNA"/>
</dbReference>
<dbReference type="eggNOG" id="COG4565">
    <property type="taxonomic scope" value="Bacteria"/>
</dbReference>
<reference evidence="4 5" key="1">
    <citation type="journal article" date="2013" name="Genome Announc.">
        <title>Draft Genome Sequence of Arcticibacter svalbardensis Strain MN12-7T, a Member of the Family Sphingobacteriaceae Isolated from an Arctic Soil Sample.</title>
        <authorList>
            <person name="Shivaji S."/>
            <person name="Ara S."/>
            <person name="Prasad S."/>
            <person name="Manasa B.P."/>
            <person name="Begum Z."/>
            <person name="Singh A."/>
            <person name="Kumar Pinnaka A."/>
        </authorList>
    </citation>
    <scope>NUCLEOTIDE SEQUENCE [LARGE SCALE GENOMIC DNA]</scope>
    <source>
        <strain evidence="4 5">MN12-7</strain>
    </source>
</reference>
<dbReference type="Proteomes" id="UP000014174">
    <property type="component" value="Unassembled WGS sequence"/>
</dbReference>
<protein>
    <submittedName>
        <fullName evidence="4">Response regulator</fullName>
    </submittedName>
</protein>
<evidence type="ECO:0000256" key="2">
    <source>
        <dbReference type="PROSITE-ProRule" id="PRU00169"/>
    </source>
</evidence>
<organism evidence="4 5">
    <name type="scientific">Arcticibacter svalbardensis MN12-7</name>
    <dbReference type="NCBI Taxonomy" id="1150600"/>
    <lineage>
        <taxon>Bacteria</taxon>
        <taxon>Pseudomonadati</taxon>
        <taxon>Bacteroidota</taxon>
        <taxon>Sphingobacteriia</taxon>
        <taxon>Sphingobacteriales</taxon>
        <taxon>Sphingobacteriaceae</taxon>
        <taxon>Arcticibacter</taxon>
    </lineage>
</organism>
<dbReference type="Gene3D" id="3.40.50.2300">
    <property type="match status" value="1"/>
</dbReference>
<evidence type="ECO:0000259" key="3">
    <source>
        <dbReference type="PROSITE" id="PS50110"/>
    </source>
</evidence>
<dbReference type="PANTHER" id="PTHR44591">
    <property type="entry name" value="STRESS RESPONSE REGULATOR PROTEIN 1"/>
    <property type="match status" value="1"/>
</dbReference>
<feature type="modified residue" description="4-aspartylphosphate" evidence="2">
    <location>
        <position position="55"/>
    </location>
</feature>
<keyword evidence="1 2" id="KW-0597">Phosphoprotein</keyword>
<comment type="caution">
    <text evidence="4">The sequence shown here is derived from an EMBL/GenBank/DDBJ whole genome shotgun (WGS) entry which is preliminary data.</text>
</comment>
<dbReference type="SUPFAM" id="SSF52172">
    <property type="entry name" value="CheY-like"/>
    <property type="match status" value="1"/>
</dbReference>
<dbReference type="InterPro" id="IPR001789">
    <property type="entry name" value="Sig_transdc_resp-reg_receiver"/>
</dbReference>
<evidence type="ECO:0000313" key="4">
    <source>
        <dbReference type="EMBL" id="EOR92868.1"/>
    </source>
</evidence>
<proteinExistence type="predicted"/>
<dbReference type="AlphaFoldDB" id="R9GMA7"/>
<dbReference type="InterPro" id="IPR011006">
    <property type="entry name" value="CheY-like_superfamily"/>
</dbReference>
<keyword evidence="5" id="KW-1185">Reference proteome</keyword>
<evidence type="ECO:0000256" key="1">
    <source>
        <dbReference type="ARBA" id="ARBA00022553"/>
    </source>
</evidence>